<dbReference type="Proteomes" id="UP000005408">
    <property type="component" value="Unassembled WGS sequence"/>
</dbReference>
<dbReference type="GO" id="GO:0008270">
    <property type="term" value="F:zinc ion binding"/>
    <property type="evidence" value="ECO:0007669"/>
    <property type="project" value="UniProtKB-KW"/>
</dbReference>
<dbReference type="InterPro" id="IPR006612">
    <property type="entry name" value="THAP_Znf"/>
</dbReference>
<dbReference type="PANTHER" id="PTHR23080:SF143">
    <property type="entry name" value="SI:DKEY-56D12.4"/>
    <property type="match status" value="1"/>
</dbReference>
<evidence type="ECO:0000256" key="4">
    <source>
        <dbReference type="ARBA" id="ARBA00023125"/>
    </source>
</evidence>
<dbReference type="Pfam" id="PF05485">
    <property type="entry name" value="THAP"/>
    <property type="match status" value="1"/>
</dbReference>
<proteinExistence type="predicted"/>
<name>A0A8W8KLD3_MAGGI</name>
<dbReference type="PANTHER" id="PTHR23080">
    <property type="entry name" value="THAP DOMAIN PROTEIN"/>
    <property type="match status" value="1"/>
</dbReference>
<evidence type="ECO:0000256" key="1">
    <source>
        <dbReference type="ARBA" id="ARBA00022723"/>
    </source>
</evidence>
<accession>A0A8W8KLD3</accession>
<dbReference type="EnsemblMetazoa" id="G24390.1">
    <property type="protein sequence ID" value="G24390.1:cds"/>
    <property type="gene ID" value="G24390"/>
</dbReference>
<dbReference type="GO" id="GO:0003677">
    <property type="term" value="F:DNA binding"/>
    <property type="evidence" value="ECO:0007669"/>
    <property type="project" value="UniProtKB-UniRule"/>
</dbReference>
<organism evidence="7 8">
    <name type="scientific">Magallana gigas</name>
    <name type="common">Pacific oyster</name>
    <name type="synonym">Crassostrea gigas</name>
    <dbReference type="NCBI Taxonomy" id="29159"/>
    <lineage>
        <taxon>Eukaryota</taxon>
        <taxon>Metazoa</taxon>
        <taxon>Spiralia</taxon>
        <taxon>Lophotrochozoa</taxon>
        <taxon>Mollusca</taxon>
        <taxon>Bivalvia</taxon>
        <taxon>Autobranchia</taxon>
        <taxon>Pteriomorphia</taxon>
        <taxon>Ostreida</taxon>
        <taxon>Ostreoidea</taxon>
        <taxon>Ostreidae</taxon>
        <taxon>Magallana</taxon>
    </lineage>
</organism>
<evidence type="ECO:0000256" key="2">
    <source>
        <dbReference type="ARBA" id="ARBA00022771"/>
    </source>
</evidence>
<sequence>MYLSRRNGACAYTLLSGYNGRSNSTEMVKTCCVYKFRYVFNADARSRGVSFPRFSKDKRKRRVWVKPVDRDKWEPGNHSWICSDHFLHGWHGEDPSDDNNGPTLFQYKREITSLQFSLHAHGSYCRAEEASDDNDEDLCAITTDTTDDVNIHLTCDSGMQCEDDPLYVKNRELTQEISRLREELGRHKWGVELIRDNDGMTKFYTGLPSFAIFLWLYLAPKCSRITYWRGQGETTASDRVMRISFLLTMSTGPKK</sequence>
<keyword evidence="4 5" id="KW-0238">DNA-binding</keyword>
<keyword evidence="2 5" id="KW-0863">Zinc-finger</keyword>
<feature type="domain" description="THAP-type" evidence="6">
    <location>
        <begin position="27"/>
        <end position="105"/>
    </location>
</feature>
<protein>
    <recommendedName>
        <fullName evidence="6">THAP-type domain-containing protein</fullName>
    </recommendedName>
</protein>
<keyword evidence="3" id="KW-0862">Zinc</keyword>
<evidence type="ECO:0000256" key="5">
    <source>
        <dbReference type="PROSITE-ProRule" id="PRU00309"/>
    </source>
</evidence>
<keyword evidence="8" id="KW-1185">Reference proteome</keyword>
<evidence type="ECO:0000256" key="3">
    <source>
        <dbReference type="ARBA" id="ARBA00022833"/>
    </source>
</evidence>
<evidence type="ECO:0000259" key="6">
    <source>
        <dbReference type="PROSITE" id="PS50950"/>
    </source>
</evidence>
<evidence type="ECO:0000313" key="7">
    <source>
        <dbReference type="EnsemblMetazoa" id="G24390.1:cds"/>
    </source>
</evidence>
<evidence type="ECO:0000313" key="8">
    <source>
        <dbReference type="Proteomes" id="UP000005408"/>
    </source>
</evidence>
<reference evidence="7" key="1">
    <citation type="submission" date="2022-08" db="UniProtKB">
        <authorList>
            <consortium name="EnsemblMetazoa"/>
        </authorList>
    </citation>
    <scope>IDENTIFICATION</scope>
    <source>
        <strain evidence="7">05x7-T-G4-1.051#20</strain>
    </source>
</reference>
<dbReference type="SUPFAM" id="SSF57716">
    <property type="entry name" value="Glucocorticoid receptor-like (DNA-binding domain)"/>
    <property type="match status" value="1"/>
</dbReference>
<dbReference type="AlphaFoldDB" id="A0A8W8KLD3"/>
<keyword evidence="1" id="KW-0479">Metal-binding</keyword>
<dbReference type="PROSITE" id="PS50950">
    <property type="entry name" value="ZF_THAP"/>
    <property type="match status" value="1"/>
</dbReference>